<proteinExistence type="inferred from homology"/>
<name>A0A7H8R7V4_TALRU</name>
<evidence type="ECO:0000256" key="1">
    <source>
        <dbReference type="ARBA" id="ARBA00022603"/>
    </source>
</evidence>
<dbReference type="PANTHER" id="PTHR43167:SF1">
    <property type="entry name" value="PUTATIVE (AFU_ORTHOLOGUE AFUA_6G01830)-RELATED"/>
    <property type="match status" value="1"/>
</dbReference>
<gene>
    <name evidence="5" type="ORF">TRUGW13939_09475</name>
</gene>
<dbReference type="Gene3D" id="3.40.50.150">
    <property type="entry name" value="Vaccinia Virus protein VP39"/>
    <property type="match status" value="1"/>
</dbReference>
<evidence type="ECO:0000256" key="4">
    <source>
        <dbReference type="ARBA" id="ARBA00023453"/>
    </source>
</evidence>
<dbReference type="Pfam" id="PF13578">
    <property type="entry name" value="Methyltransf_24"/>
    <property type="match status" value="1"/>
</dbReference>
<dbReference type="InterPro" id="IPR002935">
    <property type="entry name" value="SAM_O-MeTrfase"/>
</dbReference>
<comment type="similarity">
    <text evidence="4">Belongs to the class I-like SAM-binding methyltransferase superfamily. Cation-dependent O-methyltransferase family.</text>
</comment>
<evidence type="ECO:0000256" key="3">
    <source>
        <dbReference type="ARBA" id="ARBA00022691"/>
    </source>
</evidence>
<evidence type="ECO:0000313" key="6">
    <source>
        <dbReference type="Proteomes" id="UP000509510"/>
    </source>
</evidence>
<accession>A0A7H8R7V4</accession>
<evidence type="ECO:0000313" key="5">
    <source>
        <dbReference type="EMBL" id="QKX62316.1"/>
    </source>
</evidence>
<dbReference type="OrthoDB" id="4863010at2759"/>
<sequence length="245" mass="26735">MTTPNGKPSSPLRAPPHILALLERLHTLSLAQEPETNQAISGLLELRKRDPAEGTRALNKLMSDKFVALDKEKCEFVYQLILSTGAKNVVEAGTSYGVSTIYLALAVGQNFPGGEGGGGEEDQGKVIATENEPEKISRAKGYWQEAGEAVTRHVELREGDLLTTLQKDLPEIDLLLLDIWTPLALPTLKLVQPHMRRGTVVVTDNTVSAGPLYEDFLQYVNDPDGPFRSLTLPYSGGLELSVFMP</sequence>
<dbReference type="EMBL" id="CP055902">
    <property type="protein sequence ID" value="QKX62316.1"/>
    <property type="molecule type" value="Genomic_DNA"/>
</dbReference>
<dbReference type="RefSeq" id="XP_035348490.1">
    <property type="nucleotide sequence ID" value="XM_035492597.1"/>
</dbReference>
<dbReference type="GO" id="GO:0008171">
    <property type="term" value="F:O-methyltransferase activity"/>
    <property type="evidence" value="ECO:0007669"/>
    <property type="project" value="InterPro"/>
</dbReference>
<evidence type="ECO:0000256" key="2">
    <source>
        <dbReference type="ARBA" id="ARBA00022679"/>
    </source>
</evidence>
<dbReference type="PROSITE" id="PS51682">
    <property type="entry name" value="SAM_OMT_I"/>
    <property type="match status" value="1"/>
</dbReference>
<dbReference type="KEGG" id="trg:TRUGW13939_09475"/>
<dbReference type="GO" id="GO:0032259">
    <property type="term" value="P:methylation"/>
    <property type="evidence" value="ECO:0007669"/>
    <property type="project" value="UniProtKB-KW"/>
</dbReference>
<protein>
    <recommendedName>
        <fullName evidence="7">O-methyltransferase</fullName>
    </recommendedName>
</protein>
<keyword evidence="6" id="KW-1185">Reference proteome</keyword>
<reference evidence="6" key="1">
    <citation type="submission" date="2020-06" db="EMBL/GenBank/DDBJ databases">
        <title>A chromosome-scale genome assembly of Talaromyces rugulosus W13939.</title>
        <authorList>
            <person name="Wang B."/>
            <person name="Guo L."/>
            <person name="Ye K."/>
            <person name="Wang L."/>
        </authorList>
    </citation>
    <scope>NUCLEOTIDE SEQUENCE [LARGE SCALE GENOMIC DNA]</scope>
    <source>
        <strain evidence="6">W13939</strain>
    </source>
</reference>
<evidence type="ECO:0008006" key="7">
    <source>
        <dbReference type="Google" id="ProtNLM"/>
    </source>
</evidence>
<dbReference type="Proteomes" id="UP000509510">
    <property type="component" value="Chromosome V"/>
</dbReference>
<dbReference type="InterPro" id="IPR029063">
    <property type="entry name" value="SAM-dependent_MTases_sf"/>
</dbReference>
<dbReference type="SUPFAM" id="SSF53335">
    <property type="entry name" value="S-adenosyl-L-methionine-dependent methyltransferases"/>
    <property type="match status" value="1"/>
</dbReference>
<organism evidence="5 6">
    <name type="scientific">Talaromyces rugulosus</name>
    <name type="common">Penicillium rugulosum</name>
    <dbReference type="NCBI Taxonomy" id="121627"/>
    <lineage>
        <taxon>Eukaryota</taxon>
        <taxon>Fungi</taxon>
        <taxon>Dikarya</taxon>
        <taxon>Ascomycota</taxon>
        <taxon>Pezizomycotina</taxon>
        <taxon>Eurotiomycetes</taxon>
        <taxon>Eurotiomycetidae</taxon>
        <taxon>Eurotiales</taxon>
        <taxon>Trichocomaceae</taxon>
        <taxon>Talaromyces</taxon>
        <taxon>Talaromyces sect. Islandici</taxon>
    </lineage>
</organism>
<keyword evidence="1" id="KW-0489">Methyltransferase</keyword>
<dbReference type="PANTHER" id="PTHR43167">
    <property type="entry name" value="PUTATIVE (AFU_ORTHOLOGUE AFUA_6G01830)-RELATED"/>
    <property type="match status" value="1"/>
</dbReference>
<keyword evidence="3" id="KW-0949">S-adenosyl-L-methionine</keyword>
<keyword evidence="2" id="KW-0808">Transferase</keyword>
<dbReference type="GeneID" id="55996958"/>
<dbReference type="AlphaFoldDB" id="A0A7H8R7V4"/>